<reference evidence="3" key="1">
    <citation type="submission" date="2018-05" db="EMBL/GenBank/DDBJ databases">
        <title>Draft genome of Mucuna pruriens seed.</title>
        <authorList>
            <person name="Nnadi N.E."/>
            <person name="Vos R."/>
            <person name="Hasami M.H."/>
            <person name="Devisetty U.K."/>
            <person name="Aguiy J.C."/>
        </authorList>
    </citation>
    <scope>NUCLEOTIDE SEQUENCE [LARGE SCALE GENOMIC DNA]</scope>
    <source>
        <strain evidence="3">JCA_2017</strain>
    </source>
</reference>
<dbReference type="EMBL" id="QJKJ01006907">
    <property type="protein sequence ID" value="RDX84937.1"/>
    <property type="molecule type" value="Genomic_DNA"/>
</dbReference>
<evidence type="ECO:0000259" key="2">
    <source>
        <dbReference type="Pfam" id="PF24924"/>
    </source>
</evidence>
<accession>A0A371G310</accession>
<dbReference type="AlphaFoldDB" id="A0A371G310"/>
<keyword evidence="4" id="KW-1185">Reference proteome</keyword>
<gene>
    <name evidence="3" type="ORF">CR513_33937</name>
</gene>
<dbReference type="PANTHER" id="PTHR48154:SF1">
    <property type="entry name" value="PROTEIN, PUTATIVE-RELATED"/>
    <property type="match status" value="1"/>
</dbReference>
<dbReference type="PANTHER" id="PTHR48154">
    <property type="entry name" value="PROTEIN, PUTATIVE-RELATED"/>
    <property type="match status" value="1"/>
</dbReference>
<feature type="domain" description="DUF7745" evidence="2">
    <location>
        <begin position="2"/>
        <end position="138"/>
    </location>
</feature>
<dbReference type="InterPro" id="IPR056647">
    <property type="entry name" value="DUF7745"/>
</dbReference>
<comment type="caution">
    <text evidence="3">The sequence shown here is derived from an EMBL/GenBank/DDBJ whole genome shotgun (WGS) entry which is preliminary data.</text>
</comment>
<dbReference type="Pfam" id="PF24924">
    <property type="entry name" value="DUF7745"/>
    <property type="match status" value="1"/>
</dbReference>
<evidence type="ECO:0000313" key="4">
    <source>
        <dbReference type="Proteomes" id="UP000257109"/>
    </source>
</evidence>
<dbReference type="Proteomes" id="UP000257109">
    <property type="component" value="Unassembled WGS sequence"/>
</dbReference>
<sequence length="261" mass="30708">MNDLEGIPRAKLEDRLGKLQQEGNWRAFTNVYELLIYGAMLFLHIEDYVDLVAIDAFLTKRDKSKNPIIAIMANTYYSLNYCYERNGKGLRCCTSLLYLWLTTHLFHNKRRVSFPIEDHQWSWVETMSKAEWTRHMDEASKKKPSHPSSYITWECLKKFQQAWRCVFRKGLEWGTRSCGASSSYNAWLKSKLEQVSLTFEDPQLGTDKESNLSHARPYRSSKQKPGSSLEHPGREDANKRAFLEKESWSRTIAQERYFREI</sequence>
<evidence type="ECO:0000256" key="1">
    <source>
        <dbReference type="SAM" id="MobiDB-lite"/>
    </source>
</evidence>
<name>A0A371G310_MUCPR</name>
<feature type="compositionally biased region" description="Basic and acidic residues" evidence="1">
    <location>
        <begin position="231"/>
        <end position="240"/>
    </location>
</feature>
<feature type="non-terminal residue" evidence="3">
    <location>
        <position position="1"/>
    </location>
</feature>
<evidence type="ECO:0000313" key="3">
    <source>
        <dbReference type="EMBL" id="RDX84937.1"/>
    </source>
</evidence>
<organism evidence="3 4">
    <name type="scientific">Mucuna pruriens</name>
    <name type="common">Velvet bean</name>
    <name type="synonym">Dolichos pruriens</name>
    <dbReference type="NCBI Taxonomy" id="157652"/>
    <lineage>
        <taxon>Eukaryota</taxon>
        <taxon>Viridiplantae</taxon>
        <taxon>Streptophyta</taxon>
        <taxon>Embryophyta</taxon>
        <taxon>Tracheophyta</taxon>
        <taxon>Spermatophyta</taxon>
        <taxon>Magnoliopsida</taxon>
        <taxon>eudicotyledons</taxon>
        <taxon>Gunneridae</taxon>
        <taxon>Pentapetalae</taxon>
        <taxon>rosids</taxon>
        <taxon>fabids</taxon>
        <taxon>Fabales</taxon>
        <taxon>Fabaceae</taxon>
        <taxon>Papilionoideae</taxon>
        <taxon>50 kb inversion clade</taxon>
        <taxon>NPAAA clade</taxon>
        <taxon>indigoferoid/millettioid clade</taxon>
        <taxon>Phaseoleae</taxon>
        <taxon>Mucuna</taxon>
    </lineage>
</organism>
<protein>
    <recommendedName>
        <fullName evidence="2">DUF7745 domain-containing protein</fullName>
    </recommendedName>
</protein>
<feature type="region of interest" description="Disordered" evidence="1">
    <location>
        <begin position="203"/>
        <end position="240"/>
    </location>
</feature>
<proteinExistence type="predicted"/>